<protein>
    <submittedName>
        <fullName evidence="8">GtrA-like protein</fullName>
    </submittedName>
</protein>
<dbReference type="InterPro" id="IPR007267">
    <property type="entry name" value="GtrA_DPMS_TM"/>
</dbReference>
<dbReference type="OrthoDB" id="9794212at2"/>
<evidence type="ECO:0000256" key="5">
    <source>
        <dbReference type="ARBA" id="ARBA00023136"/>
    </source>
</evidence>
<feature type="transmembrane region" description="Helical" evidence="6">
    <location>
        <begin position="107"/>
        <end position="129"/>
    </location>
</feature>
<sequence>MNSFVKNLKKTFFSREFISFVIIGVINTFNGVVFAYIYSNLLNENLAFIFGYISGLIISYILNSKITFKEELKLITFVRFAVSNIPNFIIQNIVVIVVFNIMGWHKLIAFGLAAAIGMPVTFILIKLFAFDKK</sequence>
<evidence type="ECO:0000256" key="2">
    <source>
        <dbReference type="ARBA" id="ARBA00009399"/>
    </source>
</evidence>
<dbReference type="PANTHER" id="PTHR38459">
    <property type="entry name" value="PROPHAGE BACTOPRENOL-LINKED GLUCOSE TRANSLOCASE HOMOLOG"/>
    <property type="match status" value="1"/>
</dbReference>
<proteinExistence type="inferred from homology"/>
<feature type="domain" description="GtrA/DPMS transmembrane" evidence="7">
    <location>
        <begin position="20"/>
        <end position="130"/>
    </location>
</feature>
<comment type="similarity">
    <text evidence="2">Belongs to the GtrA family.</text>
</comment>
<evidence type="ECO:0000256" key="3">
    <source>
        <dbReference type="ARBA" id="ARBA00022692"/>
    </source>
</evidence>
<dbReference type="Proteomes" id="UP000239471">
    <property type="component" value="Unassembled WGS sequence"/>
</dbReference>
<evidence type="ECO:0000313" key="8">
    <source>
        <dbReference type="EMBL" id="PRR79976.1"/>
    </source>
</evidence>
<dbReference type="InterPro" id="IPR051401">
    <property type="entry name" value="GtrA_CellWall_Glycosyl"/>
</dbReference>
<accession>A0A2T0B7W8</accession>
<dbReference type="AlphaFoldDB" id="A0A2T0B7W8"/>
<feature type="transmembrane region" description="Helical" evidence="6">
    <location>
        <begin position="74"/>
        <end position="101"/>
    </location>
</feature>
<keyword evidence="4 6" id="KW-1133">Transmembrane helix</keyword>
<evidence type="ECO:0000313" key="9">
    <source>
        <dbReference type="Proteomes" id="UP000239471"/>
    </source>
</evidence>
<comment type="subcellular location">
    <subcellularLocation>
        <location evidence="1">Membrane</location>
        <topology evidence="1">Multi-pass membrane protein</topology>
    </subcellularLocation>
</comment>
<evidence type="ECO:0000256" key="4">
    <source>
        <dbReference type="ARBA" id="ARBA00022989"/>
    </source>
</evidence>
<keyword evidence="9" id="KW-1185">Reference proteome</keyword>
<dbReference type="RefSeq" id="WP_106061037.1">
    <property type="nucleotide sequence ID" value="NZ_PVXQ01000051.1"/>
</dbReference>
<dbReference type="Pfam" id="PF04138">
    <property type="entry name" value="GtrA_DPMS_TM"/>
    <property type="match status" value="1"/>
</dbReference>
<keyword evidence="3 6" id="KW-0812">Transmembrane</keyword>
<evidence type="ECO:0000259" key="7">
    <source>
        <dbReference type="Pfam" id="PF04138"/>
    </source>
</evidence>
<evidence type="ECO:0000256" key="1">
    <source>
        <dbReference type="ARBA" id="ARBA00004141"/>
    </source>
</evidence>
<dbReference type="EMBL" id="PVXQ01000051">
    <property type="protein sequence ID" value="PRR79976.1"/>
    <property type="molecule type" value="Genomic_DNA"/>
</dbReference>
<feature type="transmembrane region" description="Helical" evidence="6">
    <location>
        <begin position="20"/>
        <end position="39"/>
    </location>
</feature>
<organism evidence="8 9">
    <name type="scientific">Clostridium vincentii</name>
    <dbReference type="NCBI Taxonomy" id="52704"/>
    <lineage>
        <taxon>Bacteria</taxon>
        <taxon>Bacillati</taxon>
        <taxon>Bacillota</taxon>
        <taxon>Clostridia</taxon>
        <taxon>Eubacteriales</taxon>
        <taxon>Clostridiaceae</taxon>
        <taxon>Clostridium</taxon>
    </lineage>
</organism>
<dbReference type="GO" id="GO:0005886">
    <property type="term" value="C:plasma membrane"/>
    <property type="evidence" value="ECO:0007669"/>
    <property type="project" value="TreeGrafter"/>
</dbReference>
<comment type="caution">
    <text evidence="8">The sequence shown here is derived from an EMBL/GenBank/DDBJ whole genome shotgun (WGS) entry which is preliminary data.</text>
</comment>
<gene>
    <name evidence="8" type="ORF">CLVI_31630</name>
</gene>
<keyword evidence="5 6" id="KW-0472">Membrane</keyword>
<dbReference type="GO" id="GO:0000271">
    <property type="term" value="P:polysaccharide biosynthetic process"/>
    <property type="evidence" value="ECO:0007669"/>
    <property type="project" value="InterPro"/>
</dbReference>
<feature type="transmembrane region" description="Helical" evidence="6">
    <location>
        <begin position="45"/>
        <end position="62"/>
    </location>
</feature>
<name>A0A2T0B7W8_9CLOT</name>
<dbReference type="PANTHER" id="PTHR38459:SF1">
    <property type="entry name" value="PROPHAGE BACTOPRENOL-LINKED GLUCOSE TRANSLOCASE HOMOLOG"/>
    <property type="match status" value="1"/>
</dbReference>
<evidence type="ECO:0000256" key="6">
    <source>
        <dbReference type="SAM" id="Phobius"/>
    </source>
</evidence>
<reference evidence="8 9" key="1">
    <citation type="submission" date="2018-03" db="EMBL/GenBank/DDBJ databases">
        <title>Genome sequence of Clostridium vincentii DSM 10228.</title>
        <authorList>
            <person name="Poehlein A."/>
            <person name="Daniel R."/>
        </authorList>
    </citation>
    <scope>NUCLEOTIDE SEQUENCE [LARGE SCALE GENOMIC DNA]</scope>
    <source>
        <strain evidence="8 9">DSM 10228</strain>
    </source>
</reference>